<feature type="coiled-coil region" evidence="1">
    <location>
        <begin position="86"/>
        <end position="141"/>
    </location>
</feature>
<dbReference type="EMBL" id="JAVFHQ010000012">
    <property type="protein sequence ID" value="KAK4547078.1"/>
    <property type="molecule type" value="Genomic_DNA"/>
</dbReference>
<evidence type="ECO:0000256" key="1">
    <source>
        <dbReference type="SAM" id="Coils"/>
    </source>
</evidence>
<proteinExistence type="predicted"/>
<evidence type="ECO:0000313" key="3">
    <source>
        <dbReference type="Proteomes" id="UP001324427"/>
    </source>
</evidence>
<evidence type="ECO:0000313" key="2">
    <source>
        <dbReference type="EMBL" id="KAK4547078.1"/>
    </source>
</evidence>
<keyword evidence="3" id="KW-1185">Reference proteome</keyword>
<dbReference type="AlphaFoldDB" id="A0AAV9JNE5"/>
<sequence length="157" mass="17391">MALRTLMQAKVSAGNTIAQLDIIDCFTDDWELADGSALTSPALDIHLHCQYAAQECKSIIEILDGFLANPASGQQVGIFAEMEIRRENAVDEVKKLVRLIEALAKTQTDPALSLHEMRKRAERLVGKIEGLKVQIDGLEEIVRTPVLQQSQPQEQVQ</sequence>
<name>A0AAV9JNE5_9PEZI</name>
<organism evidence="2 3">
    <name type="scientific">Oleoguttula mirabilis</name>
    <dbReference type="NCBI Taxonomy" id="1507867"/>
    <lineage>
        <taxon>Eukaryota</taxon>
        <taxon>Fungi</taxon>
        <taxon>Dikarya</taxon>
        <taxon>Ascomycota</taxon>
        <taxon>Pezizomycotina</taxon>
        <taxon>Dothideomycetes</taxon>
        <taxon>Dothideomycetidae</taxon>
        <taxon>Mycosphaerellales</taxon>
        <taxon>Teratosphaeriaceae</taxon>
        <taxon>Oleoguttula</taxon>
    </lineage>
</organism>
<reference evidence="2 3" key="1">
    <citation type="submission" date="2021-11" db="EMBL/GenBank/DDBJ databases">
        <title>Black yeast isolated from Biological Soil Crust.</title>
        <authorList>
            <person name="Kurbessoian T."/>
        </authorList>
    </citation>
    <scope>NUCLEOTIDE SEQUENCE [LARGE SCALE GENOMIC DNA]</scope>
    <source>
        <strain evidence="2 3">CCFEE 5522</strain>
    </source>
</reference>
<keyword evidence="1" id="KW-0175">Coiled coil</keyword>
<dbReference type="Proteomes" id="UP001324427">
    <property type="component" value="Unassembled WGS sequence"/>
</dbReference>
<comment type="caution">
    <text evidence="2">The sequence shown here is derived from an EMBL/GenBank/DDBJ whole genome shotgun (WGS) entry which is preliminary data.</text>
</comment>
<protein>
    <submittedName>
        <fullName evidence="2">Uncharacterized protein</fullName>
    </submittedName>
</protein>
<gene>
    <name evidence="2" type="ORF">LTR36_001299</name>
</gene>
<accession>A0AAV9JNE5</accession>